<dbReference type="AlphaFoldDB" id="A0A8H6A255"/>
<proteinExistence type="predicted"/>
<comment type="caution">
    <text evidence="1">The sequence shown here is derived from an EMBL/GenBank/DDBJ whole genome shotgun (WGS) entry which is preliminary data.</text>
</comment>
<dbReference type="EMBL" id="SPNV01000193">
    <property type="protein sequence ID" value="KAF5858724.1"/>
    <property type="molecule type" value="Genomic_DNA"/>
</dbReference>
<reference evidence="1 2" key="1">
    <citation type="submission" date="2019-04" db="EMBL/GenBank/DDBJ databases">
        <title>Aspergillus burnettii sp. nov., novel species from soil in southeast Queensland.</title>
        <authorList>
            <person name="Gilchrist C.L.M."/>
            <person name="Pitt J.I."/>
            <person name="Lange L."/>
            <person name="Lacey H.J."/>
            <person name="Vuong D."/>
            <person name="Midgley D.J."/>
            <person name="Greenfield P."/>
            <person name="Bradbury M."/>
            <person name="Lacey E."/>
            <person name="Busk P.K."/>
            <person name="Pilgaard B."/>
            <person name="Chooi Y.H."/>
            <person name="Piggott A.M."/>
        </authorList>
    </citation>
    <scope>NUCLEOTIDE SEQUENCE [LARGE SCALE GENOMIC DNA]</scope>
    <source>
        <strain evidence="1 2">FRR 5400</strain>
    </source>
</reference>
<evidence type="ECO:0000313" key="1">
    <source>
        <dbReference type="EMBL" id="KAF5858724.1"/>
    </source>
</evidence>
<organism evidence="1 2">
    <name type="scientific">Petromyces alliaceus</name>
    <name type="common">Aspergillus alliaceus</name>
    <dbReference type="NCBI Taxonomy" id="209559"/>
    <lineage>
        <taxon>Eukaryota</taxon>
        <taxon>Fungi</taxon>
        <taxon>Dikarya</taxon>
        <taxon>Ascomycota</taxon>
        <taxon>Pezizomycotina</taxon>
        <taxon>Eurotiomycetes</taxon>
        <taxon>Eurotiomycetidae</taxon>
        <taxon>Eurotiales</taxon>
        <taxon>Aspergillaceae</taxon>
        <taxon>Aspergillus</taxon>
        <taxon>Aspergillus subgen. Circumdati</taxon>
    </lineage>
</organism>
<protein>
    <submittedName>
        <fullName evidence="1">Uncharacterized protein</fullName>
    </submittedName>
</protein>
<accession>A0A8H6A255</accession>
<dbReference type="Proteomes" id="UP000541154">
    <property type="component" value="Unassembled WGS sequence"/>
</dbReference>
<sequence>MVCVGEDIAVGKSGKNRPSSGHYDPKDDKKMDQWVSASEGFEDVAYWFKEWLPKVKAMEPDVWKKDLHRFVELNAAGLLRRVATKHVLLADREAFETDRLRLIYLDRKRNIIWEACVDADEQTITDVIMSWFELADPLEMQEGTTGERYRVTGDLGRE</sequence>
<evidence type="ECO:0000313" key="2">
    <source>
        <dbReference type="Proteomes" id="UP000541154"/>
    </source>
</evidence>
<name>A0A8H6A255_PETAA</name>
<gene>
    <name evidence="1" type="ORF">ETB97_003833</name>
</gene>
<keyword evidence="2" id="KW-1185">Reference proteome</keyword>